<dbReference type="PANTHER" id="PTHR35024">
    <property type="entry name" value="HYPOTHETICAL CYTOSOLIC PROTEIN"/>
    <property type="match status" value="1"/>
</dbReference>
<evidence type="ECO:0000313" key="3">
    <source>
        <dbReference type="EMBL" id="TDG11560.1"/>
    </source>
</evidence>
<dbReference type="PANTHER" id="PTHR35024:SF4">
    <property type="entry name" value="POLYMER-FORMING CYTOSKELETAL PROTEIN"/>
    <property type="match status" value="1"/>
</dbReference>
<proteinExistence type="inferred from homology"/>
<dbReference type="InterPro" id="IPR007607">
    <property type="entry name" value="BacA/B"/>
</dbReference>
<dbReference type="RefSeq" id="WP_133215242.1">
    <property type="nucleotide sequence ID" value="NZ_SMSE01000005.1"/>
</dbReference>
<comment type="caution">
    <text evidence="3">The sequence shown here is derived from an EMBL/GenBank/DDBJ whole genome shotgun (WGS) entry which is preliminary data.</text>
</comment>
<gene>
    <name evidence="3" type="ORF">E2F43_17755</name>
</gene>
<evidence type="ECO:0000256" key="1">
    <source>
        <dbReference type="ARBA" id="ARBA00044755"/>
    </source>
</evidence>
<accession>A0A4R5LN19</accession>
<reference evidence="3 4" key="1">
    <citation type="submission" date="2019-03" db="EMBL/GenBank/DDBJ databases">
        <title>Seongchinamella monodicae gen. nov., sp. nov., a novel member of the Gammaproteobacteria isolated from a tidal mudflat of beach.</title>
        <authorList>
            <person name="Yang H.G."/>
            <person name="Kang J.W."/>
            <person name="Lee S.D."/>
        </authorList>
    </citation>
    <scope>NUCLEOTIDE SEQUENCE [LARGE SCALE GENOMIC DNA]</scope>
    <source>
        <strain evidence="3 4">GH4-78</strain>
    </source>
</reference>
<comment type="similarity">
    <text evidence="1">Belongs to the bactofilin family.</text>
</comment>
<evidence type="ECO:0000313" key="4">
    <source>
        <dbReference type="Proteomes" id="UP000295554"/>
    </source>
</evidence>
<sequence length="155" mass="16098">MLGNKKSGFGAGGNTTLVARDTTVVGDVHFSGSLDIEGVVQGNILAEEGKDALVRIIDKGRVQGEIRAPSVVINGEVEGDVYSGKHLELAAKGRVHGNVHYTLLEMAAGSEVNGSLTHINSGEAKREKPQDPTVEVTEVGAGKQPAKDQVASAKS</sequence>
<name>A0A4R5LN19_9GAMM</name>
<dbReference type="Proteomes" id="UP000295554">
    <property type="component" value="Unassembled WGS sequence"/>
</dbReference>
<feature type="region of interest" description="Disordered" evidence="2">
    <location>
        <begin position="121"/>
        <end position="155"/>
    </location>
</feature>
<dbReference type="AlphaFoldDB" id="A0A4R5LN19"/>
<dbReference type="Pfam" id="PF04519">
    <property type="entry name" value="Bactofilin"/>
    <property type="match status" value="1"/>
</dbReference>
<dbReference type="EMBL" id="SMSE01000005">
    <property type="protein sequence ID" value="TDG11560.1"/>
    <property type="molecule type" value="Genomic_DNA"/>
</dbReference>
<protein>
    <submittedName>
        <fullName evidence="3">Polymer-forming cytoskeletal family protein</fullName>
    </submittedName>
</protein>
<dbReference type="OrthoDB" id="5294247at2"/>
<organism evidence="3 4">
    <name type="scientific">Seongchinamella unica</name>
    <dbReference type="NCBI Taxonomy" id="2547392"/>
    <lineage>
        <taxon>Bacteria</taxon>
        <taxon>Pseudomonadati</taxon>
        <taxon>Pseudomonadota</taxon>
        <taxon>Gammaproteobacteria</taxon>
        <taxon>Cellvibrionales</taxon>
        <taxon>Halieaceae</taxon>
        <taxon>Seongchinamella</taxon>
    </lineage>
</organism>
<keyword evidence="4" id="KW-1185">Reference proteome</keyword>
<evidence type="ECO:0000256" key="2">
    <source>
        <dbReference type="SAM" id="MobiDB-lite"/>
    </source>
</evidence>